<dbReference type="SUPFAM" id="SSF90123">
    <property type="entry name" value="ABC transporter transmembrane region"/>
    <property type="match status" value="1"/>
</dbReference>
<dbReference type="GO" id="GO:0140359">
    <property type="term" value="F:ABC-type transporter activity"/>
    <property type="evidence" value="ECO:0007669"/>
    <property type="project" value="InterPro"/>
</dbReference>
<evidence type="ECO:0000256" key="4">
    <source>
        <dbReference type="ARBA" id="ARBA00022840"/>
    </source>
</evidence>
<dbReference type="PROSITE" id="PS50929">
    <property type="entry name" value="ABC_TM1F"/>
    <property type="match status" value="1"/>
</dbReference>
<evidence type="ECO:0000256" key="5">
    <source>
        <dbReference type="ARBA" id="ARBA00022989"/>
    </source>
</evidence>
<evidence type="ECO:0000256" key="1">
    <source>
        <dbReference type="ARBA" id="ARBA00022448"/>
    </source>
</evidence>
<evidence type="ECO:0000259" key="8">
    <source>
        <dbReference type="PROSITE" id="PS50929"/>
    </source>
</evidence>
<sequence>MVAIFHKQLKLSAVARKIHSTGEIVNYIMVDAYRMGEISWYFHSAWSCLLQLLLSLGILIGIVGLGALPALVPLVICGIFNIPFAKRLQECKAESMAAQDKRLRATSEILSSMKIIKLQSWEEHFLKLIYSLRDNEFKWLRDAQHNVANGTALFWLSPTIISSMAFWGCSIFRSAPLDAVTMFTIIATLGVMGEPVVQLPAVLFNNPSNGVISQDQYISAR</sequence>
<keyword evidence="1" id="KW-0813">Transport</keyword>
<dbReference type="Pfam" id="PF00664">
    <property type="entry name" value="ABC_membrane"/>
    <property type="match status" value="1"/>
</dbReference>
<dbReference type="GO" id="GO:0005524">
    <property type="term" value="F:ATP binding"/>
    <property type="evidence" value="ECO:0007669"/>
    <property type="project" value="UniProtKB-KW"/>
</dbReference>
<evidence type="ECO:0000256" key="6">
    <source>
        <dbReference type="ARBA" id="ARBA00023136"/>
    </source>
</evidence>
<proteinExistence type="predicted"/>
<keyword evidence="4" id="KW-0067">ATP-binding</keyword>
<feature type="transmembrane region" description="Helical" evidence="7">
    <location>
        <begin position="49"/>
        <end position="82"/>
    </location>
</feature>
<dbReference type="Proteomes" id="UP000596660">
    <property type="component" value="Unplaced"/>
</dbReference>
<keyword evidence="5 7" id="KW-1133">Transmembrane helix</keyword>
<dbReference type="Gramene" id="AUR62007661-RA">
    <property type="protein sequence ID" value="AUR62007661-RA:cds"/>
    <property type="gene ID" value="AUR62007661"/>
</dbReference>
<dbReference type="InterPro" id="IPR050173">
    <property type="entry name" value="ABC_transporter_C-like"/>
</dbReference>
<protein>
    <recommendedName>
        <fullName evidence="8">ABC transmembrane type-1 domain-containing protein</fullName>
    </recommendedName>
</protein>
<dbReference type="InterPro" id="IPR011527">
    <property type="entry name" value="ABC1_TM_dom"/>
</dbReference>
<keyword evidence="3" id="KW-0547">Nucleotide-binding</keyword>
<evidence type="ECO:0000313" key="10">
    <source>
        <dbReference type="Proteomes" id="UP000596660"/>
    </source>
</evidence>
<keyword evidence="10" id="KW-1185">Reference proteome</keyword>
<feature type="domain" description="ABC transmembrane type-1" evidence="8">
    <location>
        <begin position="1"/>
        <end position="203"/>
    </location>
</feature>
<reference evidence="9" key="2">
    <citation type="submission" date="2021-03" db="UniProtKB">
        <authorList>
            <consortium name="EnsemblPlants"/>
        </authorList>
    </citation>
    <scope>IDENTIFICATION</scope>
</reference>
<keyword evidence="2 7" id="KW-0812">Transmembrane</keyword>
<keyword evidence="6 7" id="KW-0472">Membrane</keyword>
<dbReference type="Gene3D" id="1.20.1560.10">
    <property type="entry name" value="ABC transporter type 1, transmembrane domain"/>
    <property type="match status" value="1"/>
</dbReference>
<dbReference type="EnsemblPlants" id="AUR62007661-RA">
    <property type="protein sequence ID" value="AUR62007661-RA:cds"/>
    <property type="gene ID" value="AUR62007661"/>
</dbReference>
<dbReference type="OMA" id="LVPFTIC"/>
<evidence type="ECO:0000256" key="2">
    <source>
        <dbReference type="ARBA" id="ARBA00022692"/>
    </source>
</evidence>
<dbReference type="GO" id="GO:0016020">
    <property type="term" value="C:membrane"/>
    <property type="evidence" value="ECO:0007669"/>
    <property type="project" value="InterPro"/>
</dbReference>
<name>A0A803L722_CHEQI</name>
<accession>A0A803L722</accession>
<dbReference type="PANTHER" id="PTHR24223">
    <property type="entry name" value="ATP-BINDING CASSETTE SUB-FAMILY C"/>
    <property type="match status" value="1"/>
</dbReference>
<reference evidence="9" key="1">
    <citation type="journal article" date="2017" name="Nature">
        <title>The genome of Chenopodium quinoa.</title>
        <authorList>
            <person name="Jarvis D.E."/>
            <person name="Ho Y.S."/>
            <person name="Lightfoot D.J."/>
            <person name="Schmoeckel S.M."/>
            <person name="Li B."/>
            <person name="Borm T.J.A."/>
            <person name="Ohyanagi H."/>
            <person name="Mineta K."/>
            <person name="Michell C.T."/>
            <person name="Saber N."/>
            <person name="Kharbatia N.M."/>
            <person name="Rupper R.R."/>
            <person name="Sharp A.R."/>
            <person name="Dally N."/>
            <person name="Boughton B.A."/>
            <person name="Woo Y.H."/>
            <person name="Gao G."/>
            <person name="Schijlen E.G.W.M."/>
            <person name="Guo X."/>
            <person name="Momin A.A."/>
            <person name="Negrao S."/>
            <person name="Al-Babili S."/>
            <person name="Gehring C."/>
            <person name="Roessner U."/>
            <person name="Jung C."/>
            <person name="Murphy K."/>
            <person name="Arold S.T."/>
            <person name="Gojobori T."/>
            <person name="van der Linden C.G."/>
            <person name="van Loo E.N."/>
            <person name="Jellen E.N."/>
            <person name="Maughan P.J."/>
            <person name="Tester M."/>
        </authorList>
    </citation>
    <scope>NUCLEOTIDE SEQUENCE [LARGE SCALE GENOMIC DNA]</scope>
    <source>
        <strain evidence="9">cv. PI 614886</strain>
    </source>
</reference>
<dbReference type="InterPro" id="IPR036640">
    <property type="entry name" value="ABC1_TM_sf"/>
</dbReference>
<dbReference type="AlphaFoldDB" id="A0A803L722"/>
<dbReference type="FunFam" id="1.20.1560.10:FF:000003">
    <property type="entry name" value="ABC transporter C family member 10"/>
    <property type="match status" value="1"/>
</dbReference>
<evidence type="ECO:0000256" key="7">
    <source>
        <dbReference type="SAM" id="Phobius"/>
    </source>
</evidence>
<evidence type="ECO:0000256" key="3">
    <source>
        <dbReference type="ARBA" id="ARBA00022741"/>
    </source>
</evidence>
<organism evidence="9 10">
    <name type="scientific">Chenopodium quinoa</name>
    <name type="common">Quinoa</name>
    <dbReference type="NCBI Taxonomy" id="63459"/>
    <lineage>
        <taxon>Eukaryota</taxon>
        <taxon>Viridiplantae</taxon>
        <taxon>Streptophyta</taxon>
        <taxon>Embryophyta</taxon>
        <taxon>Tracheophyta</taxon>
        <taxon>Spermatophyta</taxon>
        <taxon>Magnoliopsida</taxon>
        <taxon>eudicotyledons</taxon>
        <taxon>Gunneridae</taxon>
        <taxon>Pentapetalae</taxon>
        <taxon>Caryophyllales</taxon>
        <taxon>Chenopodiaceae</taxon>
        <taxon>Chenopodioideae</taxon>
        <taxon>Atripliceae</taxon>
        <taxon>Chenopodium</taxon>
    </lineage>
</organism>
<dbReference type="PANTHER" id="PTHR24223:SF108">
    <property type="entry name" value="ABC TRANSPORTER C FAMILY MEMBER 8"/>
    <property type="match status" value="1"/>
</dbReference>
<evidence type="ECO:0000313" key="9">
    <source>
        <dbReference type="EnsemblPlants" id="AUR62007661-RA:cds"/>
    </source>
</evidence>